<sequence length="31" mass="3749">MVVHLRNTKIPHRFLVEEQYASLKKMMSFIT</sequence>
<keyword evidence="2" id="KW-1185">Reference proteome</keyword>
<comment type="caution">
    <text evidence="1">The sequence shown here is derived from an EMBL/GenBank/DDBJ whole genome shotgun (WGS) entry which is preliminary data.</text>
</comment>
<dbReference type="AlphaFoldDB" id="A0AAN8TUE7"/>
<protein>
    <submittedName>
        <fullName evidence="1">Uncharacterized protein</fullName>
    </submittedName>
</protein>
<reference evidence="1 2" key="1">
    <citation type="submission" date="2024-02" db="EMBL/GenBank/DDBJ databases">
        <title>de novo genome assembly of Solanum bulbocastanum strain 11H21.</title>
        <authorList>
            <person name="Hosaka A.J."/>
        </authorList>
    </citation>
    <scope>NUCLEOTIDE SEQUENCE [LARGE SCALE GENOMIC DNA]</scope>
    <source>
        <tissue evidence="1">Young leaves</tissue>
    </source>
</reference>
<organism evidence="1 2">
    <name type="scientific">Solanum bulbocastanum</name>
    <name type="common">Wild potato</name>
    <dbReference type="NCBI Taxonomy" id="147425"/>
    <lineage>
        <taxon>Eukaryota</taxon>
        <taxon>Viridiplantae</taxon>
        <taxon>Streptophyta</taxon>
        <taxon>Embryophyta</taxon>
        <taxon>Tracheophyta</taxon>
        <taxon>Spermatophyta</taxon>
        <taxon>Magnoliopsida</taxon>
        <taxon>eudicotyledons</taxon>
        <taxon>Gunneridae</taxon>
        <taxon>Pentapetalae</taxon>
        <taxon>asterids</taxon>
        <taxon>lamiids</taxon>
        <taxon>Solanales</taxon>
        <taxon>Solanaceae</taxon>
        <taxon>Solanoideae</taxon>
        <taxon>Solaneae</taxon>
        <taxon>Solanum</taxon>
    </lineage>
</organism>
<proteinExistence type="predicted"/>
<name>A0AAN8TUE7_SOLBU</name>
<gene>
    <name evidence="1" type="ORF">RDI58_010473</name>
</gene>
<dbReference type="Proteomes" id="UP001371456">
    <property type="component" value="Unassembled WGS sequence"/>
</dbReference>
<accession>A0AAN8TUE7</accession>
<dbReference type="EMBL" id="JBANQN010000004">
    <property type="protein sequence ID" value="KAK6791392.1"/>
    <property type="molecule type" value="Genomic_DNA"/>
</dbReference>
<evidence type="ECO:0000313" key="1">
    <source>
        <dbReference type="EMBL" id="KAK6791392.1"/>
    </source>
</evidence>
<evidence type="ECO:0000313" key="2">
    <source>
        <dbReference type="Proteomes" id="UP001371456"/>
    </source>
</evidence>